<feature type="non-terminal residue" evidence="2">
    <location>
        <position position="1"/>
    </location>
</feature>
<accession>A0A5J5EP73</accession>
<dbReference type="AlphaFoldDB" id="A0A5J5EP73"/>
<evidence type="ECO:0000313" key="3">
    <source>
        <dbReference type="Proteomes" id="UP000326924"/>
    </source>
</evidence>
<dbReference type="EMBL" id="VXIS01000178">
    <property type="protein sequence ID" value="KAA8898802.1"/>
    <property type="molecule type" value="Genomic_DNA"/>
</dbReference>
<gene>
    <name evidence="2" type="ORF">FN846DRAFT_197091</name>
</gene>
<reference evidence="2 3" key="1">
    <citation type="submission" date="2019-09" db="EMBL/GenBank/DDBJ databases">
        <title>Draft genome of the ectomycorrhizal ascomycete Sphaerosporella brunnea.</title>
        <authorList>
            <consortium name="DOE Joint Genome Institute"/>
            <person name="Benucci G.M."/>
            <person name="Marozzi G."/>
            <person name="Antonielli L."/>
            <person name="Sanchez S."/>
            <person name="Marco P."/>
            <person name="Wang X."/>
            <person name="Falini L.B."/>
            <person name="Barry K."/>
            <person name="Haridas S."/>
            <person name="Lipzen A."/>
            <person name="Labutti K."/>
            <person name="Grigoriev I.V."/>
            <person name="Murat C."/>
            <person name="Martin F."/>
            <person name="Albertini E."/>
            <person name="Donnini D."/>
            <person name="Bonito G."/>
        </authorList>
    </citation>
    <scope>NUCLEOTIDE SEQUENCE [LARGE SCALE GENOMIC DNA]</scope>
    <source>
        <strain evidence="2 3">Sb_GMNB300</strain>
    </source>
</reference>
<dbReference type="InParanoid" id="A0A5J5EP73"/>
<evidence type="ECO:0000313" key="2">
    <source>
        <dbReference type="EMBL" id="KAA8898802.1"/>
    </source>
</evidence>
<feature type="region of interest" description="Disordered" evidence="1">
    <location>
        <begin position="76"/>
        <end position="131"/>
    </location>
</feature>
<organism evidence="2 3">
    <name type="scientific">Sphaerosporella brunnea</name>
    <dbReference type="NCBI Taxonomy" id="1250544"/>
    <lineage>
        <taxon>Eukaryota</taxon>
        <taxon>Fungi</taxon>
        <taxon>Dikarya</taxon>
        <taxon>Ascomycota</taxon>
        <taxon>Pezizomycotina</taxon>
        <taxon>Pezizomycetes</taxon>
        <taxon>Pezizales</taxon>
        <taxon>Pyronemataceae</taxon>
        <taxon>Sphaerosporella</taxon>
    </lineage>
</organism>
<protein>
    <submittedName>
        <fullName evidence="2">Uncharacterized protein</fullName>
    </submittedName>
</protein>
<evidence type="ECO:0000256" key="1">
    <source>
        <dbReference type="SAM" id="MobiDB-lite"/>
    </source>
</evidence>
<feature type="compositionally biased region" description="Polar residues" evidence="1">
    <location>
        <begin position="76"/>
        <end position="98"/>
    </location>
</feature>
<dbReference type="Proteomes" id="UP000326924">
    <property type="component" value="Unassembled WGS sequence"/>
</dbReference>
<sequence length="213" mass="24652">VGSLRTHPWAAGGAGDHHQLVDRKKEKKRKYCFIETVYISPHFLSLQVFLFIQRHQLLLLLILSCSSVDRLDTSKNTSFHNRSPPSASKAPTHQLNPTKQKKNKNNAIHRLPPPPGRSLRGNRSIGAHCPDNHLRRRREPLHVWGQRGYSSIHQHWRRPVASCLVVMLYLRCFGIVVVPLRPRIQEQLPSACFFFFFFVLRDCILERAQSTRL</sequence>
<proteinExistence type="predicted"/>
<comment type="caution">
    <text evidence="2">The sequence shown here is derived from an EMBL/GenBank/DDBJ whole genome shotgun (WGS) entry which is preliminary data.</text>
</comment>
<name>A0A5J5EP73_9PEZI</name>
<feature type="region of interest" description="Disordered" evidence="1">
    <location>
        <begin position="1"/>
        <end position="21"/>
    </location>
</feature>
<keyword evidence="3" id="KW-1185">Reference proteome</keyword>